<accession>A0AAV4UKG3</accession>
<dbReference type="EMBL" id="BPLR01013044">
    <property type="protein sequence ID" value="GIY58263.1"/>
    <property type="molecule type" value="Genomic_DNA"/>
</dbReference>
<reference evidence="1 2" key="1">
    <citation type="submission" date="2021-06" db="EMBL/GenBank/DDBJ databases">
        <title>Caerostris extrusa draft genome.</title>
        <authorList>
            <person name="Kono N."/>
            <person name="Arakawa K."/>
        </authorList>
    </citation>
    <scope>NUCLEOTIDE SEQUENCE [LARGE SCALE GENOMIC DNA]</scope>
</reference>
<evidence type="ECO:0000313" key="1">
    <source>
        <dbReference type="EMBL" id="GIY58263.1"/>
    </source>
</evidence>
<sequence>MDEIMVDTLNNLPKTTFVKPVSLAIPYLISHSSRQLEMTVRNPQFHPHQTAHPPLFLQLQINHLCIAYPRPLMSMEGFTSTLPSL</sequence>
<name>A0AAV4UKG3_CAEEX</name>
<comment type="caution">
    <text evidence="1">The sequence shown here is derived from an EMBL/GenBank/DDBJ whole genome shotgun (WGS) entry which is preliminary data.</text>
</comment>
<dbReference type="Proteomes" id="UP001054945">
    <property type="component" value="Unassembled WGS sequence"/>
</dbReference>
<dbReference type="AlphaFoldDB" id="A0AAV4UKG3"/>
<keyword evidence="2" id="KW-1185">Reference proteome</keyword>
<evidence type="ECO:0000313" key="2">
    <source>
        <dbReference type="Proteomes" id="UP001054945"/>
    </source>
</evidence>
<organism evidence="1 2">
    <name type="scientific">Caerostris extrusa</name>
    <name type="common">Bark spider</name>
    <name type="synonym">Caerostris bankana</name>
    <dbReference type="NCBI Taxonomy" id="172846"/>
    <lineage>
        <taxon>Eukaryota</taxon>
        <taxon>Metazoa</taxon>
        <taxon>Ecdysozoa</taxon>
        <taxon>Arthropoda</taxon>
        <taxon>Chelicerata</taxon>
        <taxon>Arachnida</taxon>
        <taxon>Araneae</taxon>
        <taxon>Araneomorphae</taxon>
        <taxon>Entelegynae</taxon>
        <taxon>Araneoidea</taxon>
        <taxon>Araneidae</taxon>
        <taxon>Caerostris</taxon>
    </lineage>
</organism>
<proteinExistence type="predicted"/>
<gene>
    <name evidence="1" type="ORF">CEXT_698101</name>
</gene>
<protein>
    <submittedName>
        <fullName evidence="1">Uncharacterized protein</fullName>
    </submittedName>
</protein>